<feature type="compositionally biased region" description="Acidic residues" evidence="1">
    <location>
        <begin position="163"/>
        <end position="214"/>
    </location>
</feature>
<proteinExistence type="predicted"/>
<accession>A0A0G4IIF3</accession>
<evidence type="ECO:0000313" key="3">
    <source>
        <dbReference type="EMBL" id="CEO94860.1"/>
    </source>
</evidence>
<feature type="compositionally biased region" description="Low complexity" evidence="1">
    <location>
        <begin position="218"/>
        <end position="230"/>
    </location>
</feature>
<dbReference type="Proteomes" id="UP000039324">
    <property type="component" value="Unassembled WGS sequence"/>
</dbReference>
<organism evidence="3 4">
    <name type="scientific">Plasmodiophora brassicae</name>
    <name type="common">Clubroot disease agent</name>
    <dbReference type="NCBI Taxonomy" id="37360"/>
    <lineage>
        <taxon>Eukaryota</taxon>
        <taxon>Sar</taxon>
        <taxon>Rhizaria</taxon>
        <taxon>Endomyxa</taxon>
        <taxon>Phytomyxea</taxon>
        <taxon>Plasmodiophorida</taxon>
        <taxon>Plasmodiophoridae</taxon>
        <taxon>Plasmodiophora</taxon>
    </lineage>
</organism>
<evidence type="ECO:0000313" key="4">
    <source>
        <dbReference type="Proteomes" id="UP000039324"/>
    </source>
</evidence>
<evidence type="ECO:0000259" key="2">
    <source>
        <dbReference type="Pfam" id="PF19208"/>
    </source>
</evidence>
<feature type="compositionally biased region" description="Acidic residues" evidence="1">
    <location>
        <begin position="137"/>
        <end position="147"/>
    </location>
</feature>
<dbReference type="STRING" id="37360.A0A0G4IIF3"/>
<gene>
    <name evidence="3" type="ORF">PBRA_003673</name>
</gene>
<dbReference type="InterPro" id="IPR043653">
    <property type="entry name" value="DUF5880"/>
</dbReference>
<feature type="region of interest" description="Disordered" evidence="1">
    <location>
        <begin position="124"/>
        <end position="237"/>
    </location>
</feature>
<sequence>MSSSDVAKSMSMTGTELNASTIASVMSMEGPTVTAVLLKPDGAVEQVSVDTTPKVNAAATLLNGNPTFVGQWPQINVVIMCSKVRDDDWAQNTHKLQVPFSKSVVYGNILLLRMDDHARPSNFTKEEWERFSSESIDAVEIDEEEETGPIQSLKSDLEKIGEESAELMEEDDEEDKDFDAEEDDAEEDDDEDEDDEEDDEERPEDDIAMDEVDPETLKSTTRSTRSSAAKAKGEERA</sequence>
<dbReference type="Pfam" id="PF19208">
    <property type="entry name" value="DUF5880"/>
    <property type="match status" value="1"/>
</dbReference>
<feature type="domain" description="DUF5880" evidence="2">
    <location>
        <begin position="36"/>
        <end position="131"/>
    </location>
</feature>
<protein>
    <recommendedName>
        <fullName evidence="2">DUF5880 domain-containing protein</fullName>
    </recommendedName>
</protein>
<name>A0A0G4IIF3_PLABS</name>
<dbReference type="OMA" id="DWAQNTH"/>
<reference evidence="3 4" key="1">
    <citation type="submission" date="2015-02" db="EMBL/GenBank/DDBJ databases">
        <authorList>
            <person name="Chooi Y.-H."/>
        </authorList>
    </citation>
    <scope>NUCLEOTIDE SEQUENCE [LARGE SCALE GENOMIC DNA]</scope>
    <source>
        <strain evidence="3">E3</strain>
    </source>
</reference>
<evidence type="ECO:0000256" key="1">
    <source>
        <dbReference type="SAM" id="MobiDB-lite"/>
    </source>
</evidence>
<keyword evidence="4" id="KW-1185">Reference proteome</keyword>
<dbReference type="OrthoDB" id="47487at2759"/>
<dbReference type="AlphaFoldDB" id="A0A0G4IIF3"/>
<dbReference type="EMBL" id="CDSF01000002">
    <property type="protein sequence ID" value="CEO94860.1"/>
    <property type="molecule type" value="Genomic_DNA"/>
</dbReference>